<evidence type="ECO:0000313" key="2">
    <source>
        <dbReference type="Proteomes" id="UP000662821"/>
    </source>
</evidence>
<gene>
    <name evidence="1" type="ORF">J3P46_08640</name>
</gene>
<organism evidence="1 2">
    <name type="scientific">Janthinobacterium lividum</name>
    <dbReference type="NCBI Taxonomy" id="29581"/>
    <lineage>
        <taxon>Bacteria</taxon>
        <taxon>Pseudomonadati</taxon>
        <taxon>Pseudomonadota</taxon>
        <taxon>Betaproteobacteria</taxon>
        <taxon>Burkholderiales</taxon>
        <taxon>Oxalobacteraceae</taxon>
        <taxon>Janthinobacterium</taxon>
    </lineage>
</organism>
<sequence length="203" mass="22771">MAKTLAGKWRRPPRNAAYFLMFMIIVNHRLEHFQHHQTGIEMQREKITLGWAGKSAPVADITFVEVEAVASAPILTPTVPALRLTAWTDPDPLDLCLELWKAWMAGDADRDLGTKTMRGLRGEGDGHGMDIHEAQQANDMRIAQATDAMIDSMARIHIWAIYKLCSQATPWRFPNAVFADVAMEARGDLTMRLKNNVCTAVLF</sequence>
<protein>
    <submittedName>
        <fullName evidence="1">Uncharacterized protein</fullName>
    </submittedName>
</protein>
<dbReference type="Proteomes" id="UP000662821">
    <property type="component" value="Chromosome"/>
</dbReference>
<dbReference type="AlphaFoldDB" id="A0AAJ4MWC0"/>
<accession>A0AAJ4MWC0</accession>
<dbReference type="EMBL" id="CP071520">
    <property type="protein sequence ID" value="QSX97962.1"/>
    <property type="molecule type" value="Genomic_DNA"/>
</dbReference>
<reference evidence="1 2" key="1">
    <citation type="submission" date="2021-03" db="EMBL/GenBank/DDBJ databases">
        <title>Draft genome sequence of Janthinobacterium sp. strain PLB02 isolated from infected primmorphs (Lubomirskia baicalensis).</title>
        <authorList>
            <person name="Chernogor L.I."/>
            <person name="Belikov S.I."/>
            <person name="Petrushin I.S."/>
        </authorList>
    </citation>
    <scope>NUCLEOTIDE SEQUENCE [LARGE SCALE GENOMIC DNA]</scope>
    <source>
        <strain evidence="1 2">PLB02</strain>
    </source>
</reference>
<name>A0AAJ4MWC0_9BURK</name>
<proteinExistence type="predicted"/>
<dbReference type="RefSeq" id="WP_151093356.1">
    <property type="nucleotide sequence ID" value="NZ_CP071520.1"/>
</dbReference>
<evidence type="ECO:0000313" key="1">
    <source>
        <dbReference type="EMBL" id="QSX97962.1"/>
    </source>
</evidence>